<dbReference type="AlphaFoldDB" id="A0A2S8SV46"/>
<reference evidence="2 3" key="1">
    <citation type="journal article" date="2018" name="Syst. Appl. Microbiol.">
        <title>Abditibacterium utsteinense sp. nov., the first cultivated member of candidate phylum FBP, isolated from ice-free Antarctic soil samples.</title>
        <authorList>
            <person name="Tahon G."/>
            <person name="Tytgat B."/>
            <person name="Lebbe L."/>
            <person name="Carlier A."/>
            <person name="Willems A."/>
        </authorList>
    </citation>
    <scope>NUCLEOTIDE SEQUENCE [LARGE SCALE GENOMIC DNA]</scope>
    <source>
        <strain evidence="2 3">LMG 29911</strain>
    </source>
</reference>
<sequence length="476" mass="53143">MSFSPPKDSHLSIGTFALFDIALAVLDAESREWGEEAGMNLFLDESIALVRRETELMAAACGARTGERARVFSIVGAWSEISASAPHYAEVAKYADVWVFGAPDQDVDIPGVVAVPVPKGSPLENERGVVVEAPSFGAALFAGEGGFLDPGDIRSRYYEGFLTGRQDAVDAAAGRLAALLKLSPLSNRWVDTELVGSWYGRLNRRILETLASQRLQLRSREEEIGKMRDETSRMEKMVRGYVGGQTWDEVQRAMEQNQEEIADLDREELTICFCDLVGFTKLSERLTPPEVATILNDHFARLYNIVRTHGGTIDKFIGDAMLAYFREPIEAFQASKKMVQESRSVRLKADWALPIQVRVGLNTGPVAIANLGVPEIRQRTILGEHVNFAQRMQSAAPPHSILISERTLRYLPHTMIRSLEPIQVEIKGRRDLVTAYLWTTSTERREVVNDQMSVRSSLLKTGSRSSLMDRFRKPEN</sequence>
<evidence type="ECO:0000259" key="1">
    <source>
        <dbReference type="PROSITE" id="PS50125"/>
    </source>
</evidence>
<name>A0A2S8SV46_9BACT</name>
<dbReference type="GO" id="GO:0004016">
    <property type="term" value="F:adenylate cyclase activity"/>
    <property type="evidence" value="ECO:0007669"/>
    <property type="project" value="UniProtKB-ARBA"/>
</dbReference>
<dbReference type="Pfam" id="PF00211">
    <property type="entry name" value="Guanylate_cyc"/>
    <property type="match status" value="1"/>
</dbReference>
<dbReference type="Proteomes" id="UP000237684">
    <property type="component" value="Unassembled WGS sequence"/>
</dbReference>
<dbReference type="PANTHER" id="PTHR43081:SF1">
    <property type="entry name" value="ADENYLATE CYCLASE, TERMINAL-DIFFERENTIATION SPECIFIC"/>
    <property type="match status" value="1"/>
</dbReference>
<dbReference type="InParanoid" id="A0A2S8SV46"/>
<evidence type="ECO:0000313" key="2">
    <source>
        <dbReference type="EMBL" id="PQV64678.1"/>
    </source>
</evidence>
<keyword evidence="3" id="KW-1185">Reference proteome</keyword>
<accession>A0A2S8SV46</accession>
<dbReference type="InterPro" id="IPR001054">
    <property type="entry name" value="A/G_cyclase"/>
</dbReference>
<protein>
    <submittedName>
        <fullName evidence="2">Adenylate cyclase, class 3</fullName>
    </submittedName>
</protein>
<dbReference type="InterPro" id="IPR029787">
    <property type="entry name" value="Nucleotide_cyclase"/>
</dbReference>
<dbReference type="SMART" id="SM00044">
    <property type="entry name" value="CYCc"/>
    <property type="match status" value="1"/>
</dbReference>
<dbReference type="SUPFAM" id="SSF55073">
    <property type="entry name" value="Nucleotide cyclase"/>
    <property type="match status" value="1"/>
</dbReference>
<dbReference type="InterPro" id="IPR050697">
    <property type="entry name" value="Adenylyl/Guanylyl_Cyclase_3/4"/>
</dbReference>
<dbReference type="EMBL" id="NIGF01000004">
    <property type="protein sequence ID" value="PQV64678.1"/>
    <property type="molecule type" value="Genomic_DNA"/>
</dbReference>
<dbReference type="GO" id="GO:0009190">
    <property type="term" value="P:cyclic nucleotide biosynthetic process"/>
    <property type="evidence" value="ECO:0007669"/>
    <property type="project" value="InterPro"/>
</dbReference>
<evidence type="ECO:0000313" key="3">
    <source>
        <dbReference type="Proteomes" id="UP000237684"/>
    </source>
</evidence>
<feature type="domain" description="Guanylate cyclase" evidence="1">
    <location>
        <begin position="270"/>
        <end position="393"/>
    </location>
</feature>
<gene>
    <name evidence="2" type="ORF">B1R32_104172</name>
</gene>
<dbReference type="CDD" id="cd07302">
    <property type="entry name" value="CHD"/>
    <property type="match status" value="1"/>
</dbReference>
<organism evidence="2 3">
    <name type="scientific">Abditibacterium utsteinense</name>
    <dbReference type="NCBI Taxonomy" id="1960156"/>
    <lineage>
        <taxon>Bacteria</taxon>
        <taxon>Pseudomonadati</taxon>
        <taxon>Abditibacteriota</taxon>
        <taxon>Abditibacteriia</taxon>
        <taxon>Abditibacteriales</taxon>
        <taxon>Abditibacteriaceae</taxon>
        <taxon>Abditibacterium</taxon>
    </lineage>
</organism>
<comment type="caution">
    <text evidence="2">The sequence shown here is derived from an EMBL/GenBank/DDBJ whole genome shotgun (WGS) entry which is preliminary data.</text>
</comment>
<dbReference type="OrthoDB" id="9806704at2"/>
<dbReference type="GO" id="GO:0035556">
    <property type="term" value="P:intracellular signal transduction"/>
    <property type="evidence" value="ECO:0007669"/>
    <property type="project" value="InterPro"/>
</dbReference>
<proteinExistence type="predicted"/>
<dbReference type="Gene3D" id="3.30.70.1230">
    <property type="entry name" value="Nucleotide cyclase"/>
    <property type="match status" value="1"/>
</dbReference>
<dbReference type="PANTHER" id="PTHR43081">
    <property type="entry name" value="ADENYLATE CYCLASE, TERMINAL-DIFFERENTIATION SPECIFIC-RELATED"/>
    <property type="match status" value="1"/>
</dbReference>
<dbReference type="RefSeq" id="WP_105483051.1">
    <property type="nucleotide sequence ID" value="NZ_NIGF01000004.1"/>
</dbReference>
<dbReference type="PROSITE" id="PS50125">
    <property type="entry name" value="GUANYLATE_CYCLASE_2"/>
    <property type="match status" value="1"/>
</dbReference>